<protein>
    <submittedName>
        <fullName evidence="1">Uncharacterized protein</fullName>
    </submittedName>
</protein>
<reference evidence="1" key="1">
    <citation type="submission" date="2021-05" db="EMBL/GenBank/DDBJ databases">
        <authorList>
            <person name="Pietrasiak N."/>
            <person name="Ward R."/>
            <person name="Stajich J.E."/>
            <person name="Kurbessoian T."/>
        </authorList>
    </citation>
    <scope>NUCLEOTIDE SEQUENCE</scope>
    <source>
        <strain evidence="1">GSE-TBD4-15B</strain>
    </source>
</reference>
<accession>A0A951PEJ0</accession>
<organism evidence="1 2">
    <name type="scientific">Pegethrix bostrychoides GSE-TBD4-15B</name>
    <dbReference type="NCBI Taxonomy" id="2839662"/>
    <lineage>
        <taxon>Bacteria</taxon>
        <taxon>Bacillati</taxon>
        <taxon>Cyanobacteriota</taxon>
        <taxon>Cyanophyceae</taxon>
        <taxon>Oculatellales</taxon>
        <taxon>Oculatellaceae</taxon>
        <taxon>Pegethrix</taxon>
    </lineage>
</organism>
<dbReference type="EMBL" id="JAHHHV010000084">
    <property type="protein sequence ID" value="MBW4468139.1"/>
    <property type="molecule type" value="Genomic_DNA"/>
</dbReference>
<evidence type="ECO:0000313" key="1">
    <source>
        <dbReference type="EMBL" id="MBW4468139.1"/>
    </source>
</evidence>
<dbReference type="Proteomes" id="UP000707356">
    <property type="component" value="Unassembled WGS sequence"/>
</dbReference>
<comment type="caution">
    <text evidence="1">The sequence shown here is derived from an EMBL/GenBank/DDBJ whole genome shotgun (WGS) entry which is preliminary data.</text>
</comment>
<name>A0A951PEJ0_9CYAN</name>
<dbReference type="AlphaFoldDB" id="A0A951PEJ0"/>
<proteinExistence type="predicted"/>
<reference evidence="1" key="2">
    <citation type="journal article" date="2022" name="Microbiol. Resour. Announc.">
        <title>Metagenome Sequencing to Explore Phylogenomics of Terrestrial Cyanobacteria.</title>
        <authorList>
            <person name="Ward R.D."/>
            <person name="Stajich J.E."/>
            <person name="Johansen J.R."/>
            <person name="Huntemann M."/>
            <person name="Clum A."/>
            <person name="Foster B."/>
            <person name="Foster B."/>
            <person name="Roux S."/>
            <person name="Palaniappan K."/>
            <person name="Varghese N."/>
            <person name="Mukherjee S."/>
            <person name="Reddy T.B.K."/>
            <person name="Daum C."/>
            <person name="Copeland A."/>
            <person name="Chen I.A."/>
            <person name="Ivanova N.N."/>
            <person name="Kyrpides N.C."/>
            <person name="Shapiro N."/>
            <person name="Eloe-Fadrosh E.A."/>
            <person name="Pietrasiak N."/>
        </authorList>
    </citation>
    <scope>NUCLEOTIDE SEQUENCE</scope>
    <source>
        <strain evidence="1">GSE-TBD4-15B</strain>
    </source>
</reference>
<gene>
    <name evidence="1" type="ORF">KME07_22155</name>
</gene>
<sequence>MTTTSNYAANHAADLSPDDYILLGLATCFIKVDGEVSQVQVIEPIPSAALEAIIKGIPTSYELATATQLGAVLQGDQPQLPENFPASVQFCDDFAFRATAAARTYKSRPEAQSHIPIGSTKSDFNFSIERKRVLNSDRIVKAEDNVKQHAYTHQVL</sequence>
<evidence type="ECO:0000313" key="2">
    <source>
        <dbReference type="Proteomes" id="UP000707356"/>
    </source>
</evidence>